<dbReference type="Gene3D" id="3.30.70.330">
    <property type="match status" value="1"/>
</dbReference>
<evidence type="ECO:0000256" key="4">
    <source>
        <dbReference type="ARBA" id="ARBA00023186"/>
    </source>
</evidence>
<dbReference type="PANTHER" id="PTHR44313:SF1">
    <property type="entry name" value="DNAJ HOMOLOG SUBFAMILY C MEMBER 17"/>
    <property type="match status" value="1"/>
</dbReference>
<feature type="compositionally biased region" description="Polar residues" evidence="8">
    <location>
        <begin position="299"/>
        <end position="310"/>
    </location>
</feature>
<dbReference type="InterPro" id="IPR012677">
    <property type="entry name" value="Nucleotide-bd_a/b_plait_sf"/>
</dbReference>
<evidence type="ECO:0000259" key="9">
    <source>
        <dbReference type="PROSITE" id="PS50076"/>
    </source>
</evidence>
<dbReference type="PROSITE" id="PS50076">
    <property type="entry name" value="DNAJ_2"/>
    <property type="match status" value="1"/>
</dbReference>
<feature type="region of interest" description="Disordered" evidence="8">
    <location>
        <begin position="285"/>
        <end position="310"/>
    </location>
</feature>
<proteinExistence type="predicted"/>
<dbReference type="PRINTS" id="PR00625">
    <property type="entry name" value="JDOMAIN"/>
</dbReference>
<evidence type="ECO:0000313" key="11">
    <source>
        <dbReference type="Proteomes" id="UP000694727"/>
    </source>
</evidence>
<dbReference type="PANTHER" id="PTHR44313">
    <property type="entry name" value="DNAJ HOMOLOG SUBFAMILY C MEMBER 17"/>
    <property type="match status" value="1"/>
</dbReference>
<evidence type="ECO:0000256" key="7">
    <source>
        <dbReference type="ARBA" id="ARBA00074360"/>
    </source>
</evidence>
<evidence type="ECO:0000256" key="5">
    <source>
        <dbReference type="ARBA" id="ARBA00023242"/>
    </source>
</evidence>
<feature type="domain" description="J" evidence="9">
    <location>
        <begin position="11"/>
        <end position="76"/>
    </location>
</feature>
<dbReference type="AlphaFoldDB" id="A0A8D0R4E2"/>
<dbReference type="Ensembl" id="ENSSSCT00060066785.1">
    <property type="protein sequence ID" value="ENSSSCP00060028584.1"/>
    <property type="gene ID" value="ENSSSCG00060049178.1"/>
</dbReference>
<comment type="function">
    <text evidence="6">May negatively affect PAX8-induced thyroglobulin/TG transcription.</text>
</comment>
<name>A0A8D0R4E2_PIG</name>
<dbReference type="InterPro" id="IPR036869">
    <property type="entry name" value="J_dom_sf"/>
</dbReference>
<evidence type="ECO:0000256" key="6">
    <source>
        <dbReference type="ARBA" id="ARBA00053783"/>
    </source>
</evidence>
<evidence type="ECO:0000256" key="2">
    <source>
        <dbReference type="ARBA" id="ARBA00004496"/>
    </source>
</evidence>
<keyword evidence="4" id="KW-0143">Chaperone</keyword>
<evidence type="ECO:0000256" key="1">
    <source>
        <dbReference type="ARBA" id="ARBA00004123"/>
    </source>
</evidence>
<dbReference type="Proteomes" id="UP000694727">
    <property type="component" value="Unplaced"/>
</dbReference>
<dbReference type="FunFam" id="1.10.287.110:FF:000059">
    <property type="entry name" value="dnaJ homolog subfamily C member 17"/>
    <property type="match status" value="1"/>
</dbReference>
<dbReference type="GO" id="GO:0005737">
    <property type="term" value="C:cytoplasm"/>
    <property type="evidence" value="ECO:0007669"/>
    <property type="project" value="UniProtKB-SubCell"/>
</dbReference>
<evidence type="ECO:0000256" key="8">
    <source>
        <dbReference type="SAM" id="MobiDB-lite"/>
    </source>
</evidence>
<reference evidence="10" key="1">
    <citation type="submission" date="2025-05" db="UniProtKB">
        <authorList>
            <consortium name="Ensembl"/>
        </authorList>
    </citation>
    <scope>IDENTIFICATION</scope>
</reference>
<dbReference type="SUPFAM" id="SSF46565">
    <property type="entry name" value="Chaperone J-domain"/>
    <property type="match status" value="1"/>
</dbReference>
<feature type="region of interest" description="Disordered" evidence="8">
    <location>
        <begin position="235"/>
        <end position="261"/>
    </location>
</feature>
<evidence type="ECO:0000313" key="10">
    <source>
        <dbReference type="Ensembl" id="ENSSSCP00025009243.1"/>
    </source>
</evidence>
<dbReference type="Pfam" id="PF00226">
    <property type="entry name" value="DnaJ"/>
    <property type="match status" value="1"/>
</dbReference>
<accession>A0A8D0R4E2</accession>
<sequence>MAVTKELLQMDLYALLGIGEKAADKEVKKAYRQKALSCHPDKNPDNPRAAELFHQLSQALEVLTDAAARAAYDKVRKAKKQAAERTQKLDERRKKVKLDLEARELQAQTHGSEEEEESRSARTLEQEIERLREEGSRQLEEQQRLIQEQIRQEREQRLRGMTENLESKGTPKLKYGEVLNLVLSSKKAGTAVVEFATVRAAVSAMWGFRGLRQPFCSRGGTQFCGPCELRYPHSQGISGPAQSPGFAERGPPALGSGGTANKGMGGRMFQGWLHFLLPGSVCPPSGSQCPSMLGPRTAFSPSSTPQSDGS</sequence>
<protein>
    <recommendedName>
        <fullName evidence="7">DnaJ homolog subfamily C member 17</fullName>
    </recommendedName>
</protein>
<dbReference type="Ensembl" id="ENSSSCT00025022341.1">
    <property type="protein sequence ID" value="ENSSSCP00025009243.1"/>
    <property type="gene ID" value="ENSSSCG00025016586.1"/>
</dbReference>
<organism evidence="10 11">
    <name type="scientific">Sus scrofa</name>
    <name type="common">Pig</name>
    <dbReference type="NCBI Taxonomy" id="9823"/>
    <lineage>
        <taxon>Eukaryota</taxon>
        <taxon>Metazoa</taxon>
        <taxon>Chordata</taxon>
        <taxon>Craniata</taxon>
        <taxon>Vertebrata</taxon>
        <taxon>Euteleostomi</taxon>
        <taxon>Mammalia</taxon>
        <taxon>Eutheria</taxon>
        <taxon>Laurasiatheria</taxon>
        <taxon>Artiodactyla</taxon>
        <taxon>Suina</taxon>
        <taxon>Suidae</taxon>
        <taxon>Sus</taxon>
    </lineage>
</organism>
<keyword evidence="3" id="KW-0963">Cytoplasm</keyword>
<dbReference type="Proteomes" id="UP000694723">
    <property type="component" value="Unplaced"/>
</dbReference>
<feature type="region of interest" description="Disordered" evidence="8">
    <location>
        <begin position="104"/>
        <end position="124"/>
    </location>
</feature>
<dbReference type="InterPro" id="IPR052094">
    <property type="entry name" value="Pre-mRNA-splicing_ERAD"/>
</dbReference>
<dbReference type="GO" id="GO:0005634">
    <property type="term" value="C:nucleus"/>
    <property type="evidence" value="ECO:0007669"/>
    <property type="project" value="UniProtKB-SubCell"/>
</dbReference>
<dbReference type="CDD" id="cd06257">
    <property type="entry name" value="DnaJ"/>
    <property type="match status" value="1"/>
</dbReference>
<dbReference type="InterPro" id="IPR001623">
    <property type="entry name" value="DnaJ_domain"/>
</dbReference>
<comment type="subcellular location">
    <subcellularLocation>
        <location evidence="2">Cytoplasm</location>
    </subcellularLocation>
    <subcellularLocation>
        <location evidence="1">Nucleus</location>
    </subcellularLocation>
</comment>
<evidence type="ECO:0000256" key="3">
    <source>
        <dbReference type="ARBA" id="ARBA00022490"/>
    </source>
</evidence>
<dbReference type="Gene3D" id="1.10.287.110">
    <property type="entry name" value="DnaJ domain"/>
    <property type="match status" value="1"/>
</dbReference>
<dbReference type="SMART" id="SM00271">
    <property type="entry name" value="DnaJ"/>
    <property type="match status" value="1"/>
</dbReference>
<keyword evidence="5" id="KW-0539">Nucleus</keyword>